<evidence type="ECO:0000313" key="2">
    <source>
        <dbReference type="EMBL" id="MFD2551735.1"/>
    </source>
</evidence>
<feature type="domain" description="Outer membrane protein beta-barrel" evidence="1">
    <location>
        <begin position="26"/>
        <end position="213"/>
    </location>
</feature>
<proteinExistence type="predicted"/>
<evidence type="ECO:0000259" key="1">
    <source>
        <dbReference type="Pfam" id="PF13568"/>
    </source>
</evidence>
<accession>A0ABW5KUX1</accession>
<name>A0ABW5KUX1_9FLAO</name>
<keyword evidence="3" id="KW-1185">Reference proteome</keyword>
<reference evidence="3" key="1">
    <citation type="journal article" date="2019" name="Int. J. Syst. Evol. Microbiol.">
        <title>The Global Catalogue of Microorganisms (GCM) 10K type strain sequencing project: providing services to taxonomists for standard genome sequencing and annotation.</title>
        <authorList>
            <consortium name="The Broad Institute Genomics Platform"/>
            <consortium name="The Broad Institute Genome Sequencing Center for Infectious Disease"/>
            <person name="Wu L."/>
            <person name="Ma J."/>
        </authorList>
    </citation>
    <scope>NUCLEOTIDE SEQUENCE [LARGE SCALE GENOMIC DNA]</scope>
    <source>
        <strain evidence="3">KCTC 42587</strain>
    </source>
</reference>
<dbReference type="InterPro" id="IPR025665">
    <property type="entry name" value="Beta-barrel_OMP_2"/>
</dbReference>
<comment type="caution">
    <text evidence="2">The sequence shown here is derived from an EMBL/GenBank/DDBJ whole genome shotgun (WGS) entry which is preliminary data.</text>
</comment>
<dbReference type="Proteomes" id="UP001597472">
    <property type="component" value="Unassembled WGS sequence"/>
</dbReference>
<evidence type="ECO:0000313" key="3">
    <source>
        <dbReference type="Proteomes" id="UP001597472"/>
    </source>
</evidence>
<organism evidence="2 3">
    <name type="scientific">Bizionia sediminis</name>
    <dbReference type="NCBI Taxonomy" id="1737064"/>
    <lineage>
        <taxon>Bacteria</taxon>
        <taxon>Pseudomonadati</taxon>
        <taxon>Bacteroidota</taxon>
        <taxon>Flavobacteriia</taxon>
        <taxon>Flavobacteriales</taxon>
        <taxon>Flavobacteriaceae</taxon>
        <taxon>Bizionia</taxon>
    </lineage>
</organism>
<gene>
    <name evidence="2" type="ORF">ACFSQP_07905</name>
</gene>
<dbReference type="RefSeq" id="WP_376893144.1">
    <property type="nucleotide sequence ID" value="NZ_JBHULS010000002.1"/>
</dbReference>
<dbReference type="Pfam" id="PF13568">
    <property type="entry name" value="OMP_b-brl_2"/>
    <property type="match status" value="1"/>
</dbReference>
<sequence>MKKLAFLFIFIGGVLGVYSQDTLLEQSKPSDTILDNKYREDQFYIGVTYNLLNNKPSGVAQSGFSSGFHAGFIRDIPINKRRNVGLGVGLGVSTNSFNNNFLITSGEGGELQYVVLDKNLVGYTKNKFTTYMLEVPLQLRWRTSTATDYKFWRIYTGFNLGYVFYNSSKFKGDLGTIKNKNIQSFNDFQYGLTISAGYNTWNIYVYYGLNTIFSEAYLESELVDMQALKVGLIFYIL</sequence>
<dbReference type="EMBL" id="JBHULS010000002">
    <property type="protein sequence ID" value="MFD2551735.1"/>
    <property type="molecule type" value="Genomic_DNA"/>
</dbReference>
<protein>
    <submittedName>
        <fullName evidence="2">Porin family protein</fullName>
    </submittedName>
</protein>